<dbReference type="AlphaFoldDB" id="A0AAU7P9E2"/>
<organism evidence="1">
    <name type="scientific">Xanthomonas sp. 10-10</name>
    <dbReference type="NCBI Taxonomy" id="3115848"/>
    <lineage>
        <taxon>Bacteria</taxon>
        <taxon>Pseudomonadati</taxon>
        <taxon>Pseudomonadota</taxon>
        <taxon>Gammaproteobacteria</taxon>
        <taxon>Lysobacterales</taxon>
        <taxon>Lysobacteraceae</taxon>
        <taxon>Xanthomonas</taxon>
    </lineage>
</organism>
<dbReference type="EMBL" id="CP144460">
    <property type="protein sequence ID" value="XBS38189.1"/>
    <property type="molecule type" value="Genomic_DNA"/>
</dbReference>
<dbReference type="RefSeq" id="WP_349656647.1">
    <property type="nucleotide sequence ID" value="NZ_CP144460.1"/>
</dbReference>
<protein>
    <submittedName>
        <fullName evidence="1">Uncharacterized protein</fullName>
    </submittedName>
</protein>
<name>A0AAU7P9E2_9XANT</name>
<sequence length="46" mass="5018">MKAVIQIKPLGPAVLPSARQRSFDVRIESLEILAALPGVFVDLRCV</sequence>
<proteinExistence type="predicted"/>
<reference evidence="1" key="1">
    <citation type="submission" date="2024-02" db="EMBL/GenBank/DDBJ databases">
        <title>Complete genome sequence of Xanthomonas sp. 10-10.</title>
        <authorList>
            <person name="Biessy A."/>
            <person name="Ciotola M."/>
            <person name="Cadieux M."/>
            <person name="Soufiane B."/>
            <person name="Laforest M."/>
            <person name="Filion M."/>
        </authorList>
    </citation>
    <scope>NUCLEOTIDE SEQUENCE</scope>
    <source>
        <strain evidence="1">10-10</strain>
    </source>
</reference>
<evidence type="ECO:0000313" key="1">
    <source>
        <dbReference type="EMBL" id="XBS38189.1"/>
    </source>
</evidence>
<accession>A0AAU7P9E2</accession>
<gene>
    <name evidence="1" type="ORF">VZ068_01200</name>
</gene>